<keyword evidence="2" id="KW-1185">Reference proteome</keyword>
<dbReference type="EMBL" id="WVTA01000015">
    <property type="protein sequence ID" value="KAK3201807.1"/>
    <property type="molecule type" value="Genomic_DNA"/>
</dbReference>
<proteinExistence type="predicted"/>
<evidence type="ECO:0000313" key="1">
    <source>
        <dbReference type="EMBL" id="KAK3201807.1"/>
    </source>
</evidence>
<protein>
    <submittedName>
        <fullName evidence="1">Uncharacterized protein</fullName>
    </submittedName>
</protein>
<comment type="caution">
    <text evidence="1">The sequence shown here is derived from an EMBL/GenBank/DDBJ whole genome shotgun (WGS) entry which is preliminary data.</text>
</comment>
<name>A0AAN6LPS2_9PLEO</name>
<gene>
    <name evidence="1" type="ORF">GRF29_164g780217</name>
</gene>
<evidence type="ECO:0000313" key="2">
    <source>
        <dbReference type="Proteomes" id="UP001280581"/>
    </source>
</evidence>
<accession>A0AAN6LPS2</accession>
<reference evidence="1 2" key="1">
    <citation type="submission" date="2021-02" db="EMBL/GenBank/DDBJ databases">
        <title>Genome assembly of Pseudopithomyces chartarum.</title>
        <authorList>
            <person name="Jauregui R."/>
            <person name="Singh J."/>
            <person name="Voisey C."/>
        </authorList>
    </citation>
    <scope>NUCLEOTIDE SEQUENCE [LARGE SCALE GENOMIC DNA]</scope>
    <source>
        <strain evidence="1 2">AGR01</strain>
    </source>
</reference>
<sequence length="92" mass="10027">MPPQRSGGIALGSQRISEATKGATVALRMVAKLPFTEIAGELQLPLSTPGNVYRLIEKRAEGHTIQQMLAAYKSRKITGRPRKKVVDNISRA</sequence>
<organism evidence="1 2">
    <name type="scientific">Pseudopithomyces chartarum</name>
    <dbReference type="NCBI Taxonomy" id="1892770"/>
    <lineage>
        <taxon>Eukaryota</taxon>
        <taxon>Fungi</taxon>
        <taxon>Dikarya</taxon>
        <taxon>Ascomycota</taxon>
        <taxon>Pezizomycotina</taxon>
        <taxon>Dothideomycetes</taxon>
        <taxon>Pleosporomycetidae</taxon>
        <taxon>Pleosporales</taxon>
        <taxon>Massarineae</taxon>
        <taxon>Didymosphaeriaceae</taxon>
        <taxon>Pseudopithomyces</taxon>
    </lineage>
</organism>
<dbReference type="Proteomes" id="UP001280581">
    <property type="component" value="Unassembled WGS sequence"/>
</dbReference>
<dbReference type="AlphaFoldDB" id="A0AAN6LPS2"/>